<gene>
    <name evidence="1" type="ORF">HNR50_001650</name>
</gene>
<proteinExistence type="predicted"/>
<evidence type="ECO:0000313" key="2">
    <source>
        <dbReference type="Proteomes" id="UP000587760"/>
    </source>
</evidence>
<dbReference type="EMBL" id="JACHGJ010000002">
    <property type="protein sequence ID" value="MBB6479992.1"/>
    <property type="molecule type" value="Genomic_DNA"/>
</dbReference>
<sequence>MKIECAWCGKSMGEKALHVEGTSHSMCEDCASDLLSRPIGSIRDYLDRLEYPVLLIDSETNMKAENTRLKELTGKEPELIEGYKGGDVFNCIHHSKPGGCGKTIHCKVCTIRNAVEETFNTGNPCIDVKATLKVYVEDAEQHVSSFITTHKVGDFVLLAIKDLRVDEKS</sequence>
<comment type="caution">
    <text evidence="1">The sequence shown here is derived from an EMBL/GenBank/DDBJ whole genome shotgun (WGS) entry which is preliminary data.</text>
</comment>
<protein>
    <recommendedName>
        <fullName evidence="3">PAS domain-containing protein</fullName>
    </recommendedName>
</protein>
<keyword evidence="2" id="KW-1185">Reference proteome</keyword>
<evidence type="ECO:0000313" key="1">
    <source>
        <dbReference type="EMBL" id="MBB6479992.1"/>
    </source>
</evidence>
<organism evidence="1 2">
    <name type="scientific">Spirochaeta isovalerica</name>
    <dbReference type="NCBI Taxonomy" id="150"/>
    <lineage>
        <taxon>Bacteria</taxon>
        <taxon>Pseudomonadati</taxon>
        <taxon>Spirochaetota</taxon>
        <taxon>Spirochaetia</taxon>
        <taxon>Spirochaetales</taxon>
        <taxon>Spirochaetaceae</taxon>
        <taxon>Spirochaeta</taxon>
    </lineage>
</organism>
<dbReference type="Proteomes" id="UP000587760">
    <property type="component" value="Unassembled WGS sequence"/>
</dbReference>
<dbReference type="RefSeq" id="WP_184745725.1">
    <property type="nucleotide sequence ID" value="NZ_JACHGJ010000002.1"/>
</dbReference>
<evidence type="ECO:0008006" key="3">
    <source>
        <dbReference type="Google" id="ProtNLM"/>
    </source>
</evidence>
<accession>A0A841RC62</accession>
<reference evidence="1 2" key="1">
    <citation type="submission" date="2020-08" db="EMBL/GenBank/DDBJ databases">
        <title>Genomic Encyclopedia of Type Strains, Phase IV (KMG-IV): sequencing the most valuable type-strain genomes for metagenomic binning, comparative biology and taxonomic classification.</title>
        <authorList>
            <person name="Goeker M."/>
        </authorList>
    </citation>
    <scope>NUCLEOTIDE SEQUENCE [LARGE SCALE GENOMIC DNA]</scope>
    <source>
        <strain evidence="1 2">DSM 2461</strain>
    </source>
</reference>
<name>A0A841RC62_9SPIO</name>
<dbReference type="AlphaFoldDB" id="A0A841RC62"/>